<evidence type="ECO:0000313" key="2">
    <source>
        <dbReference type="Proteomes" id="UP000807469"/>
    </source>
</evidence>
<keyword evidence="2" id="KW-1185">Reference proteome</keyword>
<comment type="caution">
    <text evidence="1">The sequence shown here is derived from an EMBL/GenBank/DDBJ whole genome shotgun (WGS) entry which is preliminary data.</text>
</comment>
<protein>
    <submittedName>
        <fullName evidence="1">Uncharacterized protein</fullName>
    </submittedName>
</protein>
<sequence length="428" mass="49359">MINLPSLPLEIQGMIVDELGAMLAVRDHRKFAYSALLLCHLTSRFLRLRALRYLYENTDISNADITSSRGNFSKRISILKEIVLSPESSLGSVGPFIKSLVITFERKQELEKLHDSLWVKSIASDITEFLGHEDITPILQGLCKPECGVKEFILKLDIKAGGGFHFLDYHQLPLNFCAVFISFARSRHMRSIQVHYEEPVRFLVAKRDLHVNGAAEGAGDYSINACTDYGFPYCDMLPKSYYHNLNDFVAFNTGAQHAARTWELVEIASENLRKLSIFQYGPMTLPPRHLNLNILSELTSFTFRHASSSSYHTTPDIQTFQMLHQLFCVSSPMNFLNNVELRFRFDHKQEMRGFFEQLDWDILDQRLSGPCFPALRRFRIKLQVDFSYYCDVLVFTEDTTQVLKNRFWRVLQSPTIRLIVDVHPEIIS</sequence>
<evidence type="ECO:0000313" key="1">
    <source>
        <dbReference type="EMBL" id="KAF9479559.1"/>
    </source>
</evidence>
<dbReference type="OrthoDB" id="10557958at2759"/>
<gene>
    <name evidence="1" type="ORF">BDN70DRAFT_878619</name>
</gene>
<name>A0A9P6D0P0_9AGAR</name>
<accession>A0A9P6D0P0</accession>
<dbReference type="AlphaFoldDB" id="A0A9P6D0P0"/>
<dbReference type="Proteomes" id="UP000807469">
    <property type="component" value="Unassembled WGS sequence"/>
</dbReference>
<organism evidence="1 2">
    <name type="scientific">Pholiota conissans</name>
    <dbReference type="NCBI Taxonomy" id="109636"/>
    <lineage>
        <taxon>Eukaryota</taxon>
        <taxon>Fungi</taxon>
        <taxon>Dikarya</taxon>
        <taxon>Basidiomycota</taxon>
        <taxon>Agaricomycotina</taxon>
        <taxon>Agaricomycetes</taxon>
        <taxon>Agaricomycetidae</taxon>
        <taxon>Agaricales</taxon>
        <taxon>Agaricineae</taxon>
        <taxon>Strophariaceae</taxon>
        <taxon>Pholiota</taxon>
    </lineage>
</organism>
<reference evidence="1" key="1">
    <citation type="submission" date="2020-11" db="EMBL/GenBank/DDBJ databases">
        <authorList>
            <consortium name="DOE Joint Genome Institute"/>
            <person name="Ahrendt S."/>
            <person name="Riley R."/>
            <person name="Andreopoulos W."/>
            <person name="Labutti K."/>
            <person name="Pangilinan J."/>
            <person name="Ruiz-Duenas F.J."/>
            <person name="Barrasa J.M."/>
            <person name="Sanchez-Garcia M."/>
            <person name="Camarero S."/>
            <person name="Miyauchi S."/>
            <person name="Serrano A."/>
            <person name="Linde D."/>
            <person name="Babiker R."/>
            <person name="Drula E."/>
            <person name="Ayuso-Fernandez I."/>
            <person name="Pacheco R."/>
            <person name="Padilla G."/>
            <person name="Ferreira P."/>
            <person name="Barriuso J."/>
            <person name="Kellner H."/>
            <person name="Castanera R."/>
            <person name="Alfaro M."/>
            <person name="Ramirez L."/>
            <person name="Pisabarro A.G."/>
            <person name="Kuo A."/>
            <person name="Tritt A."/>
            <person name="Lipzen A."/>
            <person name="He G."/>
            <person name="Yan M."/>
            <person name="Ng V."/>
            <person name="Cullen D."/>
            <person name="Martin F."/>
            <person name="Rosso M.-N."/>
            <person name="Henrissat B."/>
            <person name="Hibbett D."/>
            <person name="Martinez A.T."/>
            <person name="Grigoriev I.V."/>
        </authorList>
    </citation>
    <scope>NUCLEOTIDE SEQUENCE</scope>
    <source>
        <strain evidence="1">CIRM-BRFM 674</strain>
    </source>
</reference>
<proteinExistence type="predicted"/>
<dbReference type="EMBL" id="MU155210">
    <property type="protein sequence ID" value="KAF9479559.1"/>
    <property type="molecule type" value="Genomic_DNA"/>
</dbReference>